<accession>A0AC60PU59</accession>
<sequence>MPLPPLWWGDGNRHVADHEARRVVVVNVFAVAVGHSGRGSASPRSPWRAENGAVAAVVGVPGWRSTWAPSPGSSWRPRTKLDPGERSLLACPTYSNSGRALGGHLDLPGRH</sequence>
<evidence type="ECO:0000313" key="2">
    <source>
        <dbReference type="Proteomes" id="UP000805193"/>
    </source>
</evidence>
<proteinExistence type="predicted"/>
<organism evidence="1 2">
    <name type="scientific">Ixodes persulcatus</name>
    <name type="common">Taiga tick</name>
    <dbReference type="NCBI Taxonomy" id="34615"/>
    <lineage>
        <taxon>Eukaryota</taxon>
        <taxon>Metazoa</taxon>
        <taxon>Ecdysozoa</taxon>
        <taxon>Arthropoda</taxon>
        <taxon>Chelicerata</taxon>
        <taxon>Arachnida</taxon>
        <taxon>Acari</taxon>
        <taxon>Parasitiformes</taxon>
        <taxon>Ixodida</taxon>
        <taxon>Ixodoidea</taxon>
        <taxon>Ixodidae</taxon>
        <taxon>Ixodinae</taxon>
        <taxon>Ixodes</taxon>
    </lineage>
</organism>
<keyword evidence="2" id="KW-1185">Reference proteome</keyword>
<gene>
    <name evidence="1" type="ORF">HPB47_028121</name>
</gene>
<name>A0AC60PU59_IXOPE</name>
<dbReference type="Proteomes" id="UP000805193">
    <property type="component" value="Unassembled WGS sequence"/>
</dbReference>
<dbReference type="EMBL" id="JABSTQ010009948">
    <property type="protein sequence ID" value="KAG0424660.1"/>
    <property type="molecule type" value="Genomic_DNA"/>
</dbReference>
<evidence type="ECO:0000313" key="1">
    <source>
        <dbReference type="EMBL" id="KAG0424660.1"/>
    </source>
</evidence>
<reference evidence="1 2" key="1">
    <citation type="journal article" date="2020" name="Cell">
        <title>Large-Scale Comparative Analyses of Tick Genomes Elucidate Their Genetic Diversity and Vector Capacities.</title>
        <authorList>
            <consortium name="Tick Genome and Microbiome Consortium (TIGMIC)"/>
            <person name="Jia N."/>
            <person name="Wang J."/>
            <person name="Shi W."/>
            <person name="Du L."/>
            <person name="Sun Y."/>
            <person name="Zhan W."/>
            <person name="Jiang J.F."/>
            <person name="Wang Q."/>
            <person name="Zhang B."/>
            <person name="Ji P."/>
            <person name="Bell-Sakyi L."/>
            <person name="Cui X.M."/>
            <person name="Yuan T.T."/>
            <person name="Jiang B.G."/>
            <person name="Yang W.F."/>
            <person name="Lam T.T."/>
            <person name="Chang Q.C."/>
            <person name="Ding S.J."/>
            <person name="Wang X.J."/>
            <person name="Zhu J.G."/>
            <person name="Ruan X.D."/>
            <person name="Zhao L."/>
            <person name="Wei J.T."/>
            <person name="Ye R.Z."/>
            <person name="Que T.C."/>
            <person name="Du C.H."/>
            <person name="Zhou Y.H."/>
            <person name="Cheng J.X."/>
            <person name="Dai P.F."/>
            <person name="Guo W.B."/>
            <person name="Han X.H."/>
            <person name="Huang E.J."/>
            <person name="Li L.F."/>
            <person name="Wei W."/>
            <person name="Gao Y.C."/>
            <person name="Liu J.Z."/>
            <person name="Shao H.Z."/>
            <person name="Wang X."/>
            <person name="Wang C.C."/>
            <person name="Yang T.C."/>
            <person name="Huo Q.B."/>
            <person name="Li W."/>
            <person name="Chen H.Y."/>
            <person name="Chen S.E."/>
            <person name="Zhou L.G."/>
            <person name="Ni X.B."/>
            <person name="Tian J.H."/>
            <person name="Sheng Y."/>
            <person name="Liu T."/>
            <person name="Pan Y.S."/>
            <person name="Xia L.Y."/>
            <person name="Li J."/>
            <person name="Zhao F."/>
            <person name="Cao W.C."/>
        </authorList>
    </citation>
    <scope>NUCLEOTIDE SEQUENCE [LARGE SCALE GENOMIC DNA]</scope>
    <source>
        <strain evidence="1">Iper-2018</strain>
    </source>
</reference>
<comment type="caution">
    <text evidence="1">The sequence shown here is derived from an EMBL/GenBank/DDBJ whole genome shotgun (WGS) entry which is preliminary data.</text>
</comment>
<protein>
    <submittedName>
        <fullName evidence="1">Uncharacterized protein</fullName>
    </submittedName>
</protein>